<sequence length="647" mass="73947">MVSNQGQTPPPQIKSTDDEGDKITVVLRVRPLTPSEISRKDSNIITFQDRGSLLINQGHNQKKFSFDAVFKPEADQEVVFEESGIKKLIQMAVEGYSCLVLAYGQTGSGKTHTMVGSSTQAFLKTDVFGVVQRAIRYLFSVFEQQVNIEYTVKASHAEIYNEQIIDLLNPQPWRHLALRWSKKKNFYVENLFQVECESVNKLLSVLEEGSRNRHVGSHRANELSSRSHAIFTISIASKIRDPTDSSLWLTRKGKLIFTDLAGSEKVRNSCLSEDILTESNSINKSLLVLGKCISSLGDPKKKYGHIPYRDSKLTKLLSESLSGAGVVLLIACITPSSYSVTETINTLRYSTRAKCILTKPVVAFDPREKYIGTLKKELQILRNENQYLKTQLSFPTVSQNQVQSKDKQTITEQLKQDSQMTPKLVESSLYEMLQEYMVENESLRSENRQLYQENGGLLQEQKQLYKENETFLYQLEQLERMSGMAMYANQKDRWPSYQTPPQLTNSNERFGAGYKTKATTTYGQGNGFYLLDPIYPMSNSFDYPNHFPDRNLIKHSDFTIMKPTPLSRSSDNSFRLLQNSNRFQRQLPQKDFLKRESYPRSVLPNNKQWDSVDSVEVFNQRLREELAAINGEIKYEQISQATSKSLF</sequence>
<dbReference type="GO" id="GO:0051231">
    <property type="term" value="P:spindle elongation"/>
    <property type="evidence" value="ECO:0007669"/>
    <property type="project" value="TreeGrafter"/>
</dbReference>
<dbReference type="PANTHER" id="PTHR47969">
    <property type="entry name" value="CHROMOSOME-ASSOCIATED KINESIN KIF4A-RELATED"/>
    <property type="match status" value="1"/>
</dbReference>
<keyword evidence="9" id="KW-1185">Reference proteome</keyword>
<keyword evidence="2 5" id="KW-0547">Nucleotide-binding</keyword>
<keyword evidence="3 5" id="KW-0067">ATP-binding</keyword>
<proteinExistence type="inferred from homology"/>
<dbReference type="InterPro" id="IPR027640">
    <property type="entry name" value="Kinesin-like_fam"/>
</dbReference>
<keyword evidence="5" id="KW-0505">Motor protein</keyword>
<evidence type="ECO:0000256" key="2">
    <source>
        <dbReference type="ARBA" id="ARBA00022741"/>
    </source>
</evidence>
<dbReference type="KEGG" id="osn:115224540"/>
<organism evidence="9 10">
    <name type="scientific">Octopus sinensis</name>
    <name type="common">East Asian common octopus</name>
    <dbReference type="NCBI Taxonomy" id="2607531"/>
    <lineage>
        <taxon>Eukaryota</taxon>
        <taxon>Metazoa</taxon>
        <taxon>Spiralia</taxon>
        <taxon>Lophotrochozoa</taxon>
        <taxon>Mollusca</taxon>
        <taxon>Cephalopoda</taxon>
        <taxon>Coleoidea</taxon>
        <taxon>Octopodiformes</taxon>
        <taxon>Octopoda</taxon>
        <taxon>Incirrata</taxon>
        <taxon>Octopodidae</taxon>
        <taxon>Octopus</taxon>
    </lineage>
</organism>
<comment type="similarity">
    <text evidence="5">Belongs to the TRAFAC class myosin-kinesin ATPase superfamily. Kinesin family.</text>
</comment>
<dbReference type="GO" id="GO:0008017">
    <property type="term" value="F:microtubule binding"/>
    <property type="evidence" value="ECO:0007669"/>
    <property type="project" value="InterPro"/>
</dbReference>
<comment type="subcellular location">
    <subcellularLocation>
        <location evidence="1">Cytoplasm</location>
        <location evidence="1">Cytoskeleton</location>
    </subcellularLocation>
</comment>
<keyword evidence="4" id="KW-0206">Cytoskeleton</keyword>
<dbReference type="PANTHER" id="PTHR47969:SF33">
    <property type="entry name" value="KINESIN-LIKE PROTEIN"/>
    <property type="match status" value="1"/>
</dbReference>
<dbReference type="Proteomes" id="UP000515154">
    <property type="component" value="Linkage group LG25"/>
</dbReference>
<dbReference type="InterPro" id="IPR036961">
    <property type="entry name" value="Kinesin_motor_dom_sf"/>
</dbReference>
<dbReference type="CDD" id="cd00106">
    <property type="entry name" value="KISc"/>
    <property type="match status" value="1"/>
</dbReference>
<reference evidence="10" key="1">
    <citation type="submission" date="2025-08" db="UniProtKB">
        <authorList>
            <consortium name="RefSeq"/>
        </authorList>
    </citation>
    <scope>IDENTIFICATION</scope>
</reference>
<dbReference type="GO" id="GO:0007052">
    <property type="term" value="P:mitotic spindle organization"/>
    <property type="evidence" value="ECO:0007669"/>
    <property type="project" value="TreeGrafter"/>
</dbReference>
<dbReference type="SUPFAM" id="SSF52540">
    <property type="entry name" value="P-loop containing nucleoside triphosphate hydrolases"/>
    <property type="match status" value="1"/>
</dbReference>
<feature type="domain" description="Kinesin motor" evidence="8">
    <location>
        <begin position="22"/>
        <end position="356"/>
    </location>
</feature>
<keyword evidence="6" id="KW-0175">Coiled coil</keyword>
<evidence type="ECO:0000259" key="8">
    <source>
        <dbReference type="PROSITE" id="PS50067"/>
    </source>
</evidence>
<dbReference type="AlphaFoldDB" id="A0A7E6FN88"/>
<dbReference type="InterPro" id="IPR027417">
    <property type="entry name" value="P-loop_NTPase"/>
</dbReference>
<dbReference type="RefSeq" id="XP_036369133.1">
    <property type="nucleotide sequence ID" value="XM_036513240.1"/>
</dbReference>
<feature type="coiled-coil region" evidence="6">
    <location>
        <begin position="433"/>
        <end position="460"/>
    </location>
</feature>
<keyword evidence="4" id="KW-0963">Cytoplasm</keyword>
<dbReference type="PROSITE" id="PS50067">
    <property type="entry name" value="KINESIN_MOTOR_2"/>
    <property type="match status" value="1"/>
</dbReference>
<dbReference type="GO" id="GO:0005524">
    <property type="term" value="F:ATP binding"/>
    <property type="evidence" value="ECO:0007669"/>
    <property type="project" value="UniProtKB-UniRule"/>
</dbReference>
<dbReference type="GO" id="GO:0003777">
    <property type="term" value="F:microtubule motor activity"/>
    <property type="evidence" value="ECO:0007669"/>
    <property type="project" value="InterPro"/>
</dbReference>
<evidence type="ECO:0000256" key="7">
    <source>
        <dbReference type="SAM" id="MobiDB-lite"/>
    </source>
</evidence>
<evidence type="ECO:0000313" key="9">
    <source>
        <dbReference type="Proteomes" id="UP000515154"/>
    </source>
</evidence>
<feature type="binding site" evidence="5">
    <location>
        <begin position="104"/>
        <end position="111"/>
    </location>
    <ligand>
        <name>ATP</name>
        <dbReference type="ChEBI" id="CHEBI:30616"/>
    </ligand>
</feature>
<dbReference type="SMART" id="SM00129">
    <property type="entry name" value="KISc"/>
    <property type="match status" value="1"/>
</dbReference>
<dbReference type="GO" id="GO:0005875">
    <property type="term" value="C:microtubule associated complex"/>
    <property type="evidence" value="ECO:0007669"/>
    <property type="project" value="TreeGrafter"/>
</dbReference>
<dbReference type="Pfam" id="PF00225">
    <property type="entry name" value="Kinesin"/>
    <property type="match status" value="1"/>
</dbReference>
<evidence type="ECO:0000256" key="3">
    <source>
        <dbReference type="ARBA" id="ARBA00022840"/>
    </source>
</evidence>
<dbReference type="InterPro" id="IPR001752">
    <property type="entry name" value="Kinesin_motor_dom"/>
</dbReference>
<name>A0A7E6FN88_9MOLL</name>
<evidence type="ECO:0000256" key="1">
    <source>
        <dbReference type="ARBA" id="ARBA00004245"/>
    </source>
</evidence>
<evidence type="ECO:0000256" key="5">
    <source>
        <dbReference type="PROSITE-ProRule" id="PRU00283"/>
    </source>
</evidence>
<evidence type="ECO:0000313" key="10">
    <source>
        <dbReference type="RefSeq" id="XP_036369133.1"/>
    </source>
</evidence>
<evidence type="ECO:0000256" key="6">
    <source>
        <dbReference type="SAM" id="Coils"/>
    </source>
</evidence>
<dbReference type="GO" id="GO:0007018">
    <property type="term" value="P:microtubule-based movement"/>
    <property type="evidence" value="ECO:0007669"/>
    <property type="project" value="InterPro"/>
</dbReference>
<dbReference type="Gene3D" id="3.40.850.10">
    <property type="entry name" value="Kinesin motor domain"/>
    <property type="match status" value="1"/>
</dbReference>
<feature type="region of interest" description="Disordered" evidence="7">
    <location>
        <begin position="1"/>
        <end position="20"/>
    </location>
</feature>
<accession>A0A7E6FN88</accession>
<protein>
    <submittedName>
        <fullName evidence="10">Kinesin-like protein KIF12 isoform X1</fullName>
    </submittedName>
</protein>
<gene>
    <name evidence="10" type="primary">LOC115224540</name>
</gene>
<dbReference type="FunFam" id="3.40.850.10:FF:000080">
    <property type="entry name" value="Kinesin-like protein"/>
    <property type="match status" value="1"/>
</dbReference>
<dbReference type="PRINTS" id="PR00380">
    <property type="entry name" value="KINESINHEAVY"/>
</dbReference>
<evidence type="ECO:0000256" key="4">
    <source>
        <dbReference type="ARBA" id="ARBA00023212"/>
    </source>
</evidence>